<evidence type="ECO:0000313" key="17">
    <source>
        <dbReference type="EMBL" id="MBY0758386.1"/>
    </source>
</evidence>
<keyword evidence="7 14" id="KW-0808">Transferase</keyword>
<dbReference type="InterPro" id="IPR001341">
    <property type="entry name" value="Asp_kinase"/>
</dbReference>
<evidence type="ECO:0000256" key="3">
    <source>
        <dbReference type="ARBA" id="ARBA00004986"/>
    </source>
</evidence>
<dbReference type="InterPro" id="IPR045865">
    <property type="entry name" value="ACT-like_dom_sf"/>
</dbReference>
<protein>
    <recommendedName>
        <fullName evidence="14">Aspartokinase</fullName>
        <ecNumber evidence="14">2.7.2.4</ecNumber>
    </recommendedName>
</protein>
<dbReference type="InterPro" id="IPR054352">
    <property type="entry name" value="ACT_Aspartokinase"/>
</dbReference>
<sequence length="402" mass="44315">MLIVKKFGGSSVANRERIFNVARRCIEDYKKGNDIVVVLSAMGDTTDELLELARSINPNAPKRELDMLLTTGEQVSVSLMAMAMHEMDIPAISLNAFQVRMHSTARYGNARFKRIDTDRIFHELEERKIVIVTGFQAVNKYDDYATLGRGGSDTTAVALAAALHADKCEIYTDVDGVYTADPRIVKNARKIDEIMYDEMLELATSGAKVLHNRSVEMAKKYGVELVVRSSLTSEEGTVVKEVVKMEKMLITGVAADRNTARISAMGVADKPGIAFKIFNTLAKRNINVDIILQSVGRDGTKDISFTVSEDDLKETLQILEEKKEALTIKEVTYNTNVSKVSIVGAGMLSNPGVAAKMFESLFNSNININMISTSEIRITVLIDEKDTDKAMVAIHDGFGLND</sequence>
<evidence type="ECO:0000256" key="4">
    <source>
        <dbReference type="ARBA" id="ARBA00005139"/>
    </source>
</evidence>
<gene>
    <name evidence="17" type="ORF">FLB61_04640</name>
</gene>
<dbReference type="CDD" id="cd04261">
    <property type="entry name" value="AAK_AKii-LysC-BS"/>
    <property type="match status" value="1"/>
</dbReference>
<dbReference type="InterPro" id="IPR002912">
    <property type="entry name" value="ACT_dom"/>
</dbReference>
<proteinExistence type="inferred from homology"/>
<dbReference type="Proteomes" id="UP000779049">
    <property type="component" value="Unassembled WGS sequence"/>
</dbReference>
<evidence type="ECO:0000259" key="16">
    <source>
        <dbReference type="PROSITE" id="PS51671"/>
    </source>
</evidence>
<dbReference type="NCBIfam" id="NF005155">
    <property type="entry name" value="PRK06635.1-4"/>
    <property type="match status" value="1"/>
</dbReference>
<keyword evidence="11" id="KW-0220">Diaminopimelate biosynthesis</keyword>
<dbReference type="Gene3D" id="3.30.2130.10">
    <property type="entry name" value="VC0802-like"/>
    <property type="match status" value="1"/>
</dbReference>
<dbReference type="InterPro" id="IPR001048">
    <property type="entry name" value="Asp/Glu/Uridylate_kinase"/>
</dbReference>
<reference evidence="17 18" key="1">
    <citation type="journal article" date="2020" name="New Microbes New Infect">
        <title>Sellimonas caecigallum sp. nov., description and genome sequence of a new member of the Sellimonas genus isolated from the cecum of feral chicken.</title>
        <authorList>
            <person name="Wongkuna S."/>
            <person name="Ghimire S."/>
            <person name="Antony L."/>
            <person name="Chankhamhaengdecha S."/>
            <person name="Janvilisri T."/>
            <person name="Scaria J."/>
        </authorList>
    </citation>
    <scope>NUCLEOTIDE SEQUENCE [LARGE SCALE GENOMIC DNA]</scope>
    <source>
        <strain evidence="17 18">SW451</strain>
    </source>
</reference>
<evidence type="ECO:0000256" key="1">
    <source>
        <dbReference type="ARBA" id="ARBA00003121"/>
    </source>
</evidence>
<dbReference type="InterPro" id="IPR041740">
    <property type="entry name" value="AKii-LysC-BS"/>
</dbReference>
<evidence type="ECO:0000256" key="12">
    <source>
        <dbReference type="ARBA" id="ARBA00023154"/>
    </source>
</evidence>
<dbReference type="PANTHER" id="PTHR21499">
    <property type="entry name" value="ASPARTATE KINASE"/>
    <property type="match status" value="1"/>
</dbReference>
<evidence type="ECO:0000256" key="11">
    <source>
        <dbReference type="ARBA" id="ARBA00022915"/>
    </source>
</evidence>
<keyword evidence="10" id="KW-0067">ATP-binding</keyword>
<evidence type="ECO:0000256" key="2">
    <source>
        <dbReference type="ARBA" id="ARBA00004766"/>
    </source>
</evidence>
<feature type="domain" description="ACT" evidence="16">
    <location>
        <begin position="262"/>
        <end position="336"/>
    </location>
</feature>
<comment type="pathway">
    <text evidence="4 15">Amino-acid biosynthesis; L-threonine biosynthesis; L-threonine from L-aspartate: step 1/5.</text>
</comment>
<organism evidence="17 18">
    <name type="scientific">Sellimonas caecigallum</name>
    <dbReference type="NCBI Taxonomy" id="2592333"/>
    <lineage>
        <taxon>Bacteria</taxon>
        <taxon>Bacillati</taxon>
        <taxon>Bacillota</taxon>
        <taxon>Clostridia</taxon>
        <taxon>Lachnospirales</taxon>
        <taxon>Lachnospiraceae</taxon>
        <taxon>Sellimonas</taxon>
    </lineage>
</organism>
<comment type="caution">
    <text evidence="17">The sequence shown here is derived from an EMBL/GenBank/DDBJ whole genome shotgun (WGS) entry which is preliminary data.</text>
</comment>
<name>A0ABS7L5S0_9FIRM</name>
<dbReference type="SUPFAM" id="SSF55021">
    <property type="entry name" value="ACT-like"/>
    <property type="match status" value="2"/>
</dbReference>
<keyword evidence="18" id="KW-1185">Reference proteome</keyword>
<evidence type="ECO:0000256" key="6">
    <source>
        <dbReference type="ARBA" id="ARBA00022605"/>
    </source>
</evidence>
<dbReference type="Pfam" id="PF00696">
    <property type="entry name" value="AA_kinase"/>
    <property type="match status" value="1"/>
</dbReference>
<dbReference type="Pfam" id="PF01842">
    <property type="entry name" value="ACT"/>
    <property type="match status" value="1"/>
</dbReference>
<dbReference type="CDD" id="cd04913">
    <property type="entry name" value="ACT_AKii-LysC-BS-like_1"/>
    <property type="match status" value="1"/>
</dbReference>
<dbReference type="CDD" id="cd04923">
    <property type="entry name" value="ACT_AK-LysC-DapG-like_2"/>
    <property type="match status" value="1"/>
</dbReference>
<dbReference type="EC" id="2.7.2.4" evidence="14"/>
<evidence type="ECO:0000256" key="9">
    <source>
        <dbReference type="ARBA" id="ARBA00022777"/>
    </source>
</evidence>
<evidence type="ECO:0000256" key="15">
    <source>
        <dbReference type="RuleBase" id="RU004249"/>
    </source>
</evidence>
<dbReference type="RefSeq" id="WP_087198838.1">
    <property type="nucleotide sequence ID" value="NZ_CP173660.1"/>
</dbReference>
<comment type="similarity">
    <text evidence="5 14">Belongs to the aspartokinase family.</text>
</comment>
<dbReference type="InterPro" id="IPR005260">
    <property type="entry name" value="Asp_kin_monofn"/>
</dbReference>
<dbReference type="PROSITE" id="PS00324">
    <property type="entry name" value="ASPARTOKINASE"/>
    <property type="match status" value="1"/>
</dbReference>
<dbReference type="EMBL" id="VIRV01000004">
    <property type="protein sequence ID" value="MBY0758386.1"/>
    <property type="molecule type" value="Genomic_DNA"/>
</dbReference>
<dbReference type="InterPro" id="IPR018042">
    <property type="entry name" value="Aspartate_kinase_CS"/>
</dbReference>
<comment type="function">
    <text evidence="1">Catalyzes the phosphorylation of the beta-carboxyl group of aspartic acid with ATP to yield 4-phospho-L-aspartate, which is involved in the branched biosynthetic pathway leading to the biosynthesis of amino acids threonine, isoleucine and methionine.</text>
</comment>
<dbReference type="PROSITE" id="PS51671">
    <property type="entry name" value="ACT"/>
    <property type="match status" value="2"/>
</dbReference>
<keyword evidence="8" id="KW-0547">Nucleotide-binding</keyword>
<evidence type="ECO:0000256" key="5">
    <source>
        <dbReference type="ARBA" id="ARBA00010122"/>
    </source>
</evidence>
<dbReference type="GO" id="GO:0004072">
    <property type="term" value="F:aspartate kinase activity"/>
    <property type="evidence" value="ECO:0007669"/>
    <property type="project" value="UniProtKB-EC"/>
</dbReference>
<dbReference type="PANTHER" id="PTHR21499:SF3">
    <property type="entry name" value="ASPARTOKINASE"/>
    <property type="match status" value="1"/>
</dbReference>
<keyword evidence="9 14" id="KW-0418">Kinase</keyword>
<dbReference type="InterPro" id="IPR036393">
    <property type="entry name" value="AceGlu_kinase-like_sf"/>
</dbReference>
<evidence type="ECO:0000256" key="14">
    <source>
        <dbReference type="RuleBase" id="RU003448"/>
    </source>
</evidence>
<comment type="pathway">
    <text evidence="2 15">Amino-acid biosynthesis; L-lysine biosynthesis via DAP pathway; (S)-tetrahydrodipicolinate from L-aspartate: step 1/4.</text>
</comment>
<evidence type="ECO:0000256" key="10">
    <source>
        <dbReference type="ARBA" id="ARBA00022840"/>
    </source>
</evidence>
<dbReference type="Pfam" id="PF22468">
    <property type="entry name" value="ACT_9"/>
    <property type="match status" value="1"/>
</dbReference>
<dbReference type="NCBIfam" id="NF005154">
    <property type="entry name" value="PRK06635.1-2"/>
    <property type="match status" value="1"/>
</dbReference>
<dbReference type="SUPFAM" id="SSF53633">
    <property type="entry name" value="Carbamate kinase-like"/>
    <property type="match status" value="1"/>
</dbReference>
<accession>A0ABS7L5S0</accession>
<dbReference type="NCBIfam" id="TIGR00657">
    <property type="entry name" value="asp_kinases"/>
    <property type="match status" value="1"/>
</dbReference>
<keyword evidence="6 15" id="KW-0028">Amino-acid biosynthesis</keyword>
<comment type="catalytic activity">
    <reaction evidence="13 14">
        <text>L-aspartate + ATP = 4-phospho-L-aspartate + ADP</text>
        <dbReference type="Rhea" id="RHEA:23776"/>
        <dbReference type="ChEBI" id="CHEBI:29991"/>
        <dbReference type="ChEBI" id="CHEBI:30616"/>
        <dbReference type="ChEBI" id="CHEBI:57535"/>
        <dbReference type="ChEBI" id="CHEBI:456216"/>
        <dbReference type="EC" id="2.7.2.4"/>
    </reaction>
</comment>
<dbReference type="PIRSF" id="PIRSF000726">
    <property type="entry name" value="Asp_kin"/>
    <property type="match status" value="1"/>
</dbReference>
<feature type="domain" description="ACT" evidence="16">
    <location>
        <begin position="342"/>
        <end position="402"/>
    </location>
</feature>
<dbReference type="Gene3D" id="3.40.1160.10">
    <property type="entry name" value="Acetylglutamate kinase-like"/>
    <property type="match status" value="1"/>
</dbReference>
<evidence type="ECO:0000313" key="18">
    <source>
        <dbReference type="Proteomes" id="UP000779049"/>
    </source>
</evidence>
<evidence type="ECO:0000256" key="13">
    <source>
        <dbReference type="ARBA" id="ARBA00047872"/>
    </source>
</evidence>
<dbReference type="NCBIfam" id="TIGR00656">
    <property type="entry name" value="asp_kin_monofn"/>
    <property type="match status" value="1"/>
</dbReference>
<comment type="pathway">
    <text evidence="3 15">Amino-acid biosynthesis; L-methionine biosynthesis via de novo pathway; L-homoserine from L-aspartate: step 1/3.</text>
</comment>
<keyword evidence="12" id="KW-0457">Lysine biosynthesis</keyword>
<evidence type="ECO:0000256" key="7">
    <source>
        <dbReference type="ARBA" id="ARBA00022679"/>
    </source>
</evidence>
<evidence type="ECO:0000256" key="8">
    <source>
        <dbReference type="ARBA" id="ARBA00022741"/>
    </source>
</evidence>